<dbReference type="PANTHER" id="PTHR11645">
    <property type="entry name" value="PYRROLINE-5-CARBOXYLATE REDUCTASE"/>
    <property type="match status" value="1"/>
</dbReference>
<evidence type="ECO:0000259" key="6">
    <source>
        <dbReference type="Pfam" id="PF03807"/>
    </source>
</evidence>
<dbReference type="InterPro" id="IPR000304">
    <property type="entry name" value="Pyrroline-COOH_reductase"/>
</dbReference>
<keyword evidence="4" id="KW-0028">Amino-acid biosynthesis</keyword>
<dbReference type="PANTHER" id="PTHR11645:SF0">
    <property type="entry name" value="PYRROLINE-5-CARBOXYLATE REDUCTASE 3"/>
    <property type="match status" value="1"/>
</dbReference>
<comment type="catalytic activity">
    <reaction evidence="4">
        <text>L-proline + NADP(+) = (S)-1-pyrroline-5-carboxylate + NADPH + 2 H(+)</text>
        <dbReference type="Rhea" id="RHEA:14109"/>
        <dbReference type="ChEBI" id="CHEBI:15378"/>
        <dbReference type="ChEBI" id="CHEBI:17388"/>
        <dbReference type="ChEBI" id="CHEBI:57783"/>
        <dbReference type="ChEBI" id="CHEBI:58349"/>
        <dbReference type="ChEBI" id="CHEBI:60039"/>
        <dbReference type="EC" id="1.5.1.2"/>
    </reaction>
</comment>
<dbReference type="OrthoDB" id="8418678at2"/>
<dbReference type="GO" id="GO:0055129">
    <property type="term" value="P:L-proline biosynthetic process"/>
    <property type="evidence" value="ECO:0007669"/>
    <property type="project" value="UniProtKB-UniRule"/>
</dbReference>
<protein>
    <recommendedName>
        <fullName evidence="4">Pyrroline-5-carboxylate reductase</fullName>
        <shortName evidence="4">P5C reductase</shortName>
        <shortName evidence="4">P5CR</shortName>
        <ecNumber evidence="4">1.5.1.2</ecNumber>
    </recommendedName>
    <alternativeName>
        <fullName evidence="4">PCA reductase</fullName>
    </alternativeName>
</protein>
<evidence type="ECO:0000256" key="4">
    <source>
        <dbReference type="HAMAP-Rule" id="MF_01925"/>
    </source>
</evidence>
<dbReference type="SUPFAM" id="SSF51735">
    <property type="entry name" value="NAD(P)-binding Rossmann-fold domains"/>
    <property type="match status" value="1"/>
</dbReference>
<accession>A0A5C4MW62</accession>
<evidence type="ECO:0000256" key="1">
    <source>
        <dbReference type="ARBA" id="ARBA00005525"/>
    </source>
</evidence>
<dbReference type="Proteomes" id="UP000305887">
    <property type="component" value="Unassembled WGS sequence"/>
</dbReference>
<keyword evidence="4" id="KW-0641">Proline biosynthesis</keyword>
<dbReference type="GO" id="GO:0005737">
    <property type="term" value="C:cytoplasm"/>
    <property type="evidence" value="ECO:0007669"/>
    <property type="project" value="UniProtKB-SubCell"/>
</dbReference>
<comment type="caution">
    <text evidence="8">The sequence shown here is derived from an EMBL/GenBank/DDBJ whole genome shotgun (WGS) entry which is preliminary data.</text>
</comment>
<dbReference type="SUPFAM" id="SSF48179">
    <property type="entry name" value="6-phosphogluconate dehydrogenase C-terminal domain-like"/>
    <property type="match status" value="1"/>
</dbReference>
<comment type="catalytic activity">
    <reaction evidence="4">
        <text>L-proline + NAD(+) = (S)-1-pyrroline-5-carboxylate + NADH + 2 H(+)</text>
        <dbReference type="Rhea" id="RHEA:14105"/>
        <dbReference type="ChEBI" id="CHEBI:15378"/>
        <dbReference type="ChEBI" id="CHEBI:17388"/>
        <dbReference type="ChEBI" id="CHEBI:57540"/>
        <dbReference type="ChEBI" id="CHEBI:57945"/>
        <dbReference type="ChEBI" id="CHEBI:60039"/>
        <dbReference type="EC" id="1.5.1.2"/>
    </reaction>
</comment>
<keyword evidence="9" id="KW-1185">Reference proteome</keyword>
<feature type="domain" description="Pyrroline-5-carboxylate reductase dimerisation" evidence="7">
    <location>
        <begin position="153"/>
        <end position="257"/>
    </location>
</feature>
<dbReference type="RefSeq" id="WP_139077645.1">
    <property type="nucleotide sequence ID" value="NZ_VDFU01000016.1"/>
</dbReference>
<keyword evidence="2 4" id="KW-0521">NADP</keyword>
<dbReference type="GO" id="GO:0004735">
    <property type="term" value="F:pyrroline-5-carboxylate reductase activity"/>
    <property type="evidence" value="ECO:0007669"/>
    <property type="project" value="UniProtKB-UniRule"/>
</dbReference>
<evidence type="ECO:0000256" key="3">
    <source>
        <dbReference type="ARBA" id="ARBA00023002"/>
    </source>
</evidence>
<feature type="binding site" evidence="5">
    <location>
        <begin position="68"/>
        <end position="71"/>
    </location>
    <ligand>
        <name>NADP(+)</name>
        <dbReference type="ChEBI" id="CHEBI:58349"/>
    </ligand>
</feature>
<dbReference type="Pfam" id="PF14748">
    <property type="entry name" value="P5CR_dimer"/>
    <property type="match status" value="1"/>
</dbReference>
<dbReference type="HAMAP" id="MF_01925">
    <property type="entry name" value="P5C_reductase"/>
    <property type="match status" value="1"/>
</dbReference>
<dbReference type="EC" id="1.5.1.2" evidence="4"/>
<dbReference type="EMBL" id="VDFU01000016">
    <property type="protein sequence ID" value="TNC48621.1"/>
    <property type="molecule type" value="Genomic_DNA"/>
</dbReference>
<keyword evidence="4" id="KW-0963">Cytoplasm</keyword>
<gene>
    <name evidence="4" type="primary">proC</name>
    <name evidence="8" type="ORF">FHG66_13715</name>
</gene>
<comment type="function">
    <text evidence="4">Catalyzes the reduction of 1-pyrroline-5-carboxylate (PCA) to L-proline.</text>
</comment>
<dbReference type="PIRSF" id="PIRSF000193">
    <property type="entry name" value="Pyrrol-5-carb_rd"/>
    <property type="match status" value="1"/>
</dbReference>
<dbReference type="Pfam" id="PF03807">
    <property type="entry name" value="F420_oxidored"/>
    <property type="match status" value="1"/>
</dbReference>
<comment type="subcellular location">
    <subcellularLocation>
        <location evidence="4">Cytoplasm</location>
    </subcellularLocation>
</comment>
<dbReference type="InterPro" id="IPR036291">
    <property type="entry name" value="NAD(P)-bd_dom_sf"/>
</dbReference>
<sequence>MRLGIIGATGWLGSALGRAVLERGLVAGPELVLLNRSGVRLDYHGRTDVAWASDVSDLVARVEVVVVAVRPEDYGDLALHAPGRLVLSFMAGIPMAALSGAGGRIVRAMPNAAAGHGQSYTPWLAAADVTQADRVVVRAVLATIGTQDEIGTEAQIDSLTALSGSGAAYPALMAAGMLAHARASGLPEPVARRAVEAVVCQAAELLRGRIETAADLVETYRAYRGTTAAGLEVAEANGFSGSIAQALDAATRKAAHMGRDKDA</sequence>
<dbReference type="Gene3D" id="1.10.3730.10">
    <property type="entry name" value="ProC C-terminal domain-like"/>
    <property type="match status" value="1"/>
</dbReference>
<evidence type="ECO:0000313" key="8">
    <source>
        <dbReference type="EMBL" id="TNC48621.1"/>
    </source>
</evidence>
<keyword evidence="3 4" id="KW-0560">Oxidoreductase</keyword>
<reference evidence="8 9" key="1">
    <citation type="submission" date="2019-06" db="EMBL/GenBank/DDBJ databases">
        <title>YIM 131921 draft genome.</title>
        <authorList>
            <person name="Jiang L."/>
        </authorList>
    </citation>
    <scope>NUCLEOTIDE SEQUENCE [LARGE SCALE GENOMIC DNA]</scope>
    <source>
        <strain evidence="8 9">YIM 131921</strain>
    </source>
</reference>
<name>A0A5C4MW62_9RHOB</name>
<evidence type="ECO:0000256" key="2">
    <source>
        <dbReference type="ARBA" id="ARBA00022857"/>
    </source>
</evidence>
<dbReference type="InterPro" id="IPR008927">
    <property type="entry name" value="6-PGluconate_DH-like_C_sf"/>
</dbReference>
<feature type="binding site" evidence="5">
    <location>
        <begin position="6"/>
        <end position="12"/>
    </location>
    <ligand>
        <name>NADP(+)</name>
        <dbReference type="ChEBI" id="CHEBI:58349"/>
    </ligand>
</feature>
<dbReference type="UniPathway" id="UPA00098">
    <property type="reaction ID" value="UER00361"/>
</dbReference>
<dbReference type="AlphaFoldDB" id="A0A5C4MW62"/>
<proteinExistence type="inferred from homology"/>
<organism evidence="8 9">
    <name type="scientific">Rubellimicrobium rubrum</name>
    <dbReference type="NCBI Taxonomy" id="2585369"/>
    <lineage>
        <taxon>Bacteria</taxon>
        <taxon>Pseudomonadati</taxon>
        <taxon>Pseudomonadota</taxon>
        <taxon>Alphaproteobacteria</taxon>
        <taxon>Rhodobacterales</taxon>
        <taxon>Roseobacteraceae</taxon>
        <taxon>Rubellimicrobium</taxon>
    </lineage>
</organism>
<comment type="pathway">
    <text evidence="4">Amino-acid biosynthesis; L-proline biosynthesis; L-proline from L-glutamate 5-semialdehyde: step 1/1.</text>
</comment>
<comment type="similarity">
    <text evidence="1 4">Belongs to the pyrroline-5-carboxylate reductase family.</text>
</comment>
<feature type="domain" description="Pyrroline-5-carboxylate reductase catalytic N-terminal" evidence="6">
    <location>
        <begin position="2"/>
        <end position="92"/>
    </location>
</feature>
<evidence type="ECO:0000259" key="7">
    <source>
        <dbReference type="Pfam" id="PF14748"/>
    </source>
</evidence>
<evidence type="ECO:0000313" key="9">
    <source>
        <dbReference type="Proteomes" id="UP000305887"/>
    </source>
</evidence>
<dbReference type="InterPro" id="IPR028939">
    <property type="entry name" value="P5C_Rdtase_cat_N"/>
</dbReference>
<dbReference type="Gene3D" id="3.40.50.720">
    <property type="entry name" value="NAD(P)-binding Rossmann-like Domain"/>
    <property type="match status" value="1"/>
</dbReference>
<evidence type="ECO:0000256" key="5">
    <source>
        <dbReference type="PIRSR" id="PIRSR000193-1"/>
    </source>
</evidence>
<dbReference type="InterPro" id="IPR029036">
    <property type="entry name" value="P5CR_dimer"/>
</dbReference>